<dbReference type="Proteomes" id="UP000078507">
    <property type="component" value="Unassembled WGS sequence"/>
</dbReference>
<dbReference type="InterPro" id="IPR015421">
    <property type="entry name" value="PyrdxlP-dep_Trfase_major"/>
</dbReference>
<dbReference type="PANTHER" id="PTHR43713">
    <property type="entry name" value="GLUTAMATE-1-SEMIALDEHYDE 2,1-AMINOMUTASE"/>
    <property type="match status" value="1"/>
</dbReference>
<dbReference type="OrthoDB" id="9801052at2"/>
<dbReference type="STRING" id="36856.ATB98_01240"/>
<comment type="similarity">
    <text evidence="3">Belongs to the class-III pyridoxal-phosphate-dependent aminotransferase family.</text>
</comment>
<dbReference type="SUPFAM" id="SSF53383">
    <property type="entry name" value="PLP-dependent transferases"/>
    <property type="match status" value="1"/>
</dbReference>
<keyword evidence="5" id="KW-1185">Reference proteome</keyword>
<dbReference type="Pfam" id="PF00202">
    <property type="entry name" value="Aminotran_3"/>
    <property type="match status" value="1"/>
</dbReference>
<dbReference type="Gene3D" id="3.40.640.10">
    <property type="entry name" value="Type I PLP-dependent aspartate aminotransferase-like (Major domain)"/>
    <property type="match status" value="1"/>
</dbReference>
<evidence type="ECO:0000256" key="2">
    <source>
        <dbReference type="ARBA" id="ARBA00022898"/>
    </source>
</evidence>
<reference evidence="4 5" key="1">
    <citation type="submission" date="2015-11" db="EMBL/GenBank/DDBJ databases">
        <title>Ensifer anhuiense sp. nov., an effective nitrogen fixation bacterium with Glycine soja.</title>
        <authorList>
            <person name="Yan H."/>
            <person name="Chen W."/>
        </authorList>
    </citation>
    <scope>NUCLEOTIDE SEQUENCE [LARGE SCALE GENOMIC DNA]</scope>
    <source>
        <strain evidence="4 5">LMG 7837</strain>
    </source>
</reference>
<accession>A0A178YKS5</accession>
<proteinExistence type="inferred from homology"/>
<dbReference type="GO" id="GO:0008483">
    <property type="term" value="F:transaminase activity"/>
    <property type="evidence" value="ECO:0007669"/>
    <property type="project" value="InterPro"/>
</dbReference>
<dbReference type="InterPro" id="IPR015422">
    <property type="entry name" value="PyrdxlP-dep_Trfase_small"/>
</dbReference>
<dbReference type="InterPro" id="IPR005814">
    <property type="entry name" value="Aminotrans_3"/>
</dbReference>
<evidence type="ECO:0000313" key="4">
    <source>
        <dbReference type="EMBL" id="OAP48007.1"/>
    </source>
</evidence>
<dbReference type="EMBL" id="LNQB01000063">
    <property type="protein sequence ID" value="OAP48007.1"/>
    <property type="molecule type" value="Genomic_DNA"/>
</dbReference>
<organism evidence="4 5">
    <name type="scientific">Sinorhizobium saheli</name>
    <dbReference type="NCBI Taxonomy" id="36856"/>
    <lineage>
        <taxon>Bacteria</taxon>
        <taxon>Pseudomonadati</taxon>
        <taxon>Pseudomonadota</taxon>
        <taxon>Alphaproteobacteria</taxon>
        <taxon>Hyphomicrobiales</taxon>
        <taxon>Rhizobiaceae</taxon>
        <taxon>Sinorhizobium/Ensifer group</taxon>
        <taxon>Sinorhizobium</taxon>
    </lineage>
</organism>
<dbReference type="Gene3D" id="3.90.1150.10">
    <property type="entry name" value="Aspartate Aminotransferase, domain 1"/>
    <property type="match status" value="1"/>
</dbReference>
<name>A0A178YKS5_SINSA</name>
<dbReference type="RefSeq" id="WP_066871135.1">
    <property type="nucleotide sequence ID" value="NZ_LNQB01000063.1"/>
</dbReference>
<evidence type="ECO:0000256" key="3">
    <source>
        <dbReference type="RuleBase" id="RU003560"/>
    </source>
</evidence>
<dbReference type="PANTHER" id="PTHR43713:SF3">
    <property type="entry name" value="GLUTAMATE-1-SEMIALDEHYDE 2,1-AMINOMUTASE 1, CHLOROPLASTIC-RELATED"/>
    <property type="match status" value="1"/>
</dbReference>
<evidence type="ECO:0000313" key="5">
    <source>
        <dbReference type="Proteomes" id="UP000078507"/>
    </source>
</evidence>
<protein>
    <submittedName>
        <fullName evidence="4">Glutamate-1-semialdehyde 2,1-aminomutase</fullName>
    </submittedName>
</protein>
<comment type="cofactor">
    <cofactor evidence="1">
        <name>pyridoxal 5'-phosphate</name>
        <dbReference type="ChEBI" id="CHEBI:597326"/>
    </cofactor>
</comment>
<sequence>MLVQSTNRLRQASVRSRSKHLFNRAKAVFPDGTTRATVEKDPSPIYVQRGEGAYLIDVDGNQFLDLNNNFTTLIHGHGFAPVSQAVADLLRSGTCFANPTEHEIALAELLTARIPAMERVRFVNSGTEAVMFAIKAARAFTGRPAIARIEGAYHGAYDWAEAGQGVSPGKDGWTPMSVATPAYRGTPASVADEVHLLRFNDVEDIEARLRAVSDRIACVLIDPMPSRAGLMHPEPAFIEALSQTARKHGILIIADEVLNLRQAYAGASARYGLNPDLVTAGKIIGGGFPIGAIGGREEVMRVFGTEDAKPLLPQGGTFSANPVSMVAGRAAMEAMTPDAFDRLEAMGERLRAGLSASIARCGASFSVTGAASLFRIHPKRVAPVEYRDAYLSVEEAWLMRRMSRSFLEAGILLPYGAAACLSTPMVDSDIDLVLSAFDEFLAAEIQSGKECTQ</sequence>
<dbReference type="AlphaFoldDB" id="A0A178YKS5"/>
<comment type="caution">
    <text evidence="4">The sequence shown here is derived from an EMBL/GenBank/DDBJ whole genome shotgun (WGS) entry which is preliminary data.</text>
</comment>
<dbReference type="InterPro" id="IPR015424">
    <property type="entry name" value="PyrdxlP-dep_Trfase"/>
</dbReference>
<dbReference type="CDD" id="cd00610">
    <property type="entry name" value="OAT_like"/>
    <property type="match status" value="1"/>
</dbReference>
<gene>
    <name evidence="4" type="ORF">ATB98_01240</name>
</gene>
<keyword evidence="2 3" id="KW-0663">Pyridoxal phosphate</keyword>
<dbReference type="GO" id="GO:0030170">
    <property type="term" value="F:pyridoxal phosphate binding"/>
    <property type="evidence" value="ECO:0007669"/>
    <property type="project" value="InterPro"/>
</dbReference>
<evidence type="ECO:0000256" key="1">
    <source>
        <dbReference type="ARBA" id="ARBA00001933"/>
    </source>
</evidence>